<evidence type="ECO:0000313" key="1">
    <source>
        <dbReference type="EMBL" id="CAJ2673918.1"/>
    </source>
</evidence>
<sequence length="156" mass="16745">MSSSSISSLISSSLLTKTTTITKPLYTTNLTSKKTLSFPIIKTITMSGLFSKNNIPEYLGKGPPEFPFQPKTEPPSFPKENPTIPIQEPEIDPSVPPEIVTDPSRIDPFPNPNPKPDEVLPLPPRPPEVVPACPPGPEIVPPPSTPPPPTGPSIIL</sequence>
<proteinExistence type="predicted"/>
<evidence type="ECO:0000313" key="2">
    <source>
        <dbReference type="Proteomes" id="UP001177021"/>
    </source>
</evidence>
<name>A0ACB0LX79_TRIPR</name>
<organism evidence="1 2">
    <name type="scientific">Trifolium pratense</name>
    <name type="common">Red clover</name>
    <dbReference type="NCBI Taxonomy" id="57577"/>
    <lineage>
        <taxon>Eukaryota</taxon>
        <taxon>Viridiplantae</taxon>
        <taxon>Streptophyta</taxon>
        <taxon>Embryophyta</taxon>
        <taxon>Tracheophyta</taxon>
        <taxon>Spermatophyta</taxon>
        <taxon>Magnoliopsida</taxon>
        <taxon>eudicotyledons</taxon>
        <taxon>Gunneridae</taxon>
        <taxon>Pentapetalae</taxon>
        <taxon>rosids</taxon>
        <taxon>fabids</taxon>
        <taxon>Fabales</taxon>
        <taxon>Fabaceae</taxon>
        <taxon>Papilionoideae</taxon>
        <taxon>50 kb inversion clade</taxon>
        <taxon>NPAAA clade</taxon>
        <taxon>Hologalegina</taxon>
        <taxon>IRL clade</taxon>
        <taxon>Trifolieae</taxon>
        <taxon>Trifolium</taxon>
    </lineage>
</organism>
<keyword evidence="2" id="KW-1185">Reference proteome</keyword>
<dbReference type="EMBL" id="CASHSV030000716">
    <property type="protein sequence ID" value="CAJ2673918.1"/>
    <property type="molecule type" value="Genomic_DNA"/>
</dbReference>
<accession>A0ACB0LX79</accession>
<comment type="caution">
    <text evidence="1">The sequence shown here is derived from an EMBL/GenBank/DDBJ whole genome shotgun (WGS) entry which is preliminary data.</text>
</comment>
<protein>
    <submittedName>
        <fullName evidence="1">Uncharacterized protein</fullName>
    </submittedName>
</protein>
<gene>
    <name evidence="1" type="ORF">MILVUS5_LOCUS37303</name>
</gene>
<dbReference type="Proteomes" id="UP001177021">
    <property type="component" value="Unassembled WGS sequence"/>
</dbReference>
<reference evidence="1" key="1">
    <citation type="submission" date="2023-10" db="EMBL/GenBank/DDBJ databases">
        <authorList>
            <person name="Rodriguez Cubillos JULIANA M."/>
            <person name="De Vega J."/>
        </authorList>
    </citation>
    <scope>NUCLEOTIDE SEQUENCE</scope>
</reference>